<evidence type="ECO:0000259" key="1">
    <source>
        <dbReference type="Pfam" id="PF00535"/>
    </source>
</evidence>
<evidence type="ECO:0000313" key="3">
    <source>
        <dbReference type="Proteomes" id="UP000199116"/>
    </source>
</evidence>
<reference evidence="3" key="1">
    <citation type="submission" date="2016-10" db="EMBL/GenBank/DDBJ databases">
        <authorList>
            <person name="Varghese N."/>
            <person name="Submissions S."/>
        </authorList>
    </citation>
    <scope>NUCLEOTIDE SEQUENCE [LARGE SCALE GENOMIC DNA]</scope>
    <source>
        <strain evidence="3">DSM 23515</strain>
    </source>
</reference>
<dbReference type="CDD" id="cd00761">
    <property type="entry name" value="Glyco_tranf_GTA_type"/>
    <property type="match status" value="1"/>
</dbReference>
<proteinExistence type="predicted"/>
<evidence type="ECO:0000313" key="2">
    <source>
        <dbReference type="EMBL" id="SFF74357.1"/>
    </source>
</evidence>
<keyword evidence="3" id="KW-1185">Reference proteome</keyword>
<dbReference type="AlphaFoldDB" id="A0A1I2LA38"/>
<dbReference type="Proteomes" id="UP000199116">
    <property type="component" value="Unassembled WGS sequence"/>
</dbReference>
<gene>
    <name evidence="2" type="ORF">SAMN04488033_10779</name>
</gene>
<name>A0A1I2LA38_9FLAO</name>
<sequence length="303" mass="35774">MTPEVTIIIPLYNKENYILETLQSVSNQTFKNWLCIIIDDGSTDDSFQKANNFIKNDSRFILIRRPDHKVKGASSCRNIGIQLAKSTYIQFLDADDIISEEKIEDQIKLLQNENTFSIAICSWGRFGNEKKFYDNLSSYSDFKLPEDFLISLISSKGYFPIHSYLIHREIIELTGHWNECLKLNDDGEFILRVIANSYNIKFSVKGIAWYRWATDNNLSSFCSKNNVEKAILSWQLIEAQLKIKFEERVDEFIDWNKEQLYKNVKSSYPKLLKKHYFFFIKSIKKDNNLLIFRIINKLEMYKR</sequence>
<dbReference type="InterPro" id="IPR050834">
    <property type="entry name" value="Glycosyltransf_2"/>
</dbReference>
<feature type="domain" description="Glycosyltransferase 2-like" evidence="1">
    <location>
        <begin position="6"/>
        <end position="143"/>
    </location>
</feature>
<dbReference type="RefSeq" id="WP_093303837.1">
    <property type="nucleotide sequence ID" value="NZ_FOOH01000007.1"/>
</dbReference>
<dbReference type="PANTHER" id="PTHR43685">
    <property type="entry name" value="GLYCOSYLTRANSFERASE"/>
    <property type="match status" value="1"/>
</dbReference>
<dbReference type="Gene3D" id="3.90.550.10">
    <property type="entry name" value="Spore Coat Polysaccharide Biosynthesis Protein SpsA, Chain A"/>
    <property type="match status" value="1"/>
</dbReference>
<dbReference type="SUPFAM" id="SSF53448">
    <property type="entry name" value="Nucleotide-diphospho-sugar transferases"/>
    <property type="match status" value="1"/>
</dbReference>
<dbReference type="PANTHER" id="PTHR43685:SF2">
    <property type="entry name" value="GLYCOSYLTRANSFERASE 2-LIKE DOMAIN-CONTAINING PROTEIN"/>
    <property type="match status" value="1"/>
</dbReference>
<accession>A0A1I2LA38</accession>
<dbReference type="Pfam" id="PF00535">
    <property type="entry name" value="Glycos_transf_2"/>
    <property type="match status" value="1"/>
</dbReference>
<dbReference type="InterPro" id="IPR001173">
    <property type="entry name" value="Glyco_trans_2-like"/>
</dbReference>
<organism evidence="2 3">
    <name type="scientific">Salegentibacter agarivorans</name>
    <dbReference type="NCBI Taxonomy" id="345907"/>
    <lineage>
        <taxon>Bacteria</taxon>
        <taxon>Pseudomonadati</taxon>
        <taxon>Bacteroidota</taxon>
        <taxon>Flavobacteriia</taxon>
        <taxon>Flavobacteriales</taxon>
        <taxon>Flavobacteriaceae</taxon>
        <taxon>Salegentibacter</taxon>
    </lineage>
</organism>
<protein>
    <submittedName>
        <fullName evidence="2">Glycosyl transferase family 2</fullName>
    </submittedName>
</protein>
<dbReference type="GO" id="GO:0016740">
    <property type="term" value="F:transferase activity"/>
    <property type="evidence" value="ECO:0007669"/>
    <property type="project" value="UniProtKB-KW"/>
</dbReference>
<dbReference type="EMBL" id="FOOH01000007">
    <property type="protein sequence ID" value="SFF74357.1"/>
    <property type="molecule type" value="Genomic_DNA"/>
</dbReference>
<keyword evidence="2" id="KW-0808">Transferase</keyword>
<dbReference type="InterPro" id="IPR029044">
    <property type="entry name" value="Nucleotide-diphossugar_trans"/>
</dbReference>